<dbReference type="PANTHER" id="PTHR12732">
    <property type="entry name" value="UNCHARACTERIZED PROTEASOME COMPONENT REGION PCI-CONTAINING"/>
    <property type="match status" value="1"/>
</dbReference>
<protein>
    <submittedName>
        <fullName evidence="1">Nuclear mRNA export protein Thp1p</fullName>
    </submittedName>
</protein>
<reference evidence="1 2" key="1">
    <citation type="submission" date="2024-01" db="EMBL/GenBank/DDBJ databases">
        <authorList>
            <consortium name="Genoscope - CEA"/>
            <person name="William W."/>
        </authorList>
    </citation>
    <scope>NUCLEOTIDE SEQUENCE [LARGE SCALE GENOMIC DNA]</scope>
    <source>
        <strain evidence="1 2">29B2s-10</strain>
    </source>
</reference>
<dbReference type="Proteomes" id="UP001497600">
    <property type="component" value="Chromosome H"/>
</dbReference>
<dbReference type="InterPro" id="IPR045114">
    <property type="entry name" value="Csn12-like"/>
</dbReference>
<dbReference type="SMART" id="SM00753">
    <property type="entry name" value="PAM"/>
    <property type="match status" value="1"/>
</dbReference>
<name>A0ABP0EM72_9ASCO</name>
<keyword evidence="2" id="KW-1185">Reference proteome</keyword>
<evidence type="ECO:0000313" key="2">
    <source>
        <dbReference type="Proteomes" id="UP001497600"/>
    </source>
</evidence>
<organism evidence="1 2">
    <name type="scientific">[Candida] anglica</name>
    <dbReference type="NCBI Taxonomy" id="148631"/>
    <lineage>
        <taxon>Eukaryota</taxon>
        <taxon>Fungi</taxon>
        <taxon>Dikarya</taxon>
        <taxon>Ascomycota</taxon>
        <taxon>Saccharomycotina</taxon>
        <taxon>Pichiomycetes</taxon>
        <taxon>Debaryomycetaceae</taxon>
        <taxon>Kurtzmaniella</taxon>
    </lineage>
</organism>
<proteinExistence type="predicted"/>
<evidence type="ECO:0000313" key="1">
    <source>
        <dbReference type="EMBL" id="CAK7922435.1"/>
    </source>
</evidence>
<dbReference type="InterPro" id="IPR036388">
    <property type="entry name" value="WH-like_DNA-bd_sf"/>
</dbReference>
<accession>A0ABP0EM72</accession>
<dbReference type="PANTHER" id="PTHR12732:SF8">
    <property type="entry name" value="NUCLEAR MRNA EXPORT PROTEIN THP1"/>
    <property type="match status" value="1"/>
</dbReference>
<dbReference type="EMBL" id="OZ004260">
    <property type="protein sequence ID" value="CAK7922435.1"/>
    <property type="molecule type" value="Genomic_DNA"/>
</dbReference>
<dbReference type="Gene3D" id="1.10.10.10">
    <property type="entry name" value="Winged helix-like DNA-binding domain superfamily/Winged helix DNA-binding domain"/>
    <property type="match status" value="1"/>
</dbReference>
<sequence length="459" mass="52993">MDPLDDFLNQLNQCINSSPEEVSILLNPNVRVNQHLVRLNGLNINQKSLQSIIDSKHFFDDEWLAFNELVISFVSLARDLDPWSSLASFDLFTTFLNDLSIAFSNNNRGHYLTLLVRSSIDIILPMAIQLDFQLYHKEDCLQPRLSYLASLFLKMFNNIRSQSLISNNKKTIILLLGNKLCNVYFKLGNPLLCQNIFSNMNNANLNFNSFTVNEQIQYRYYLARFYLIKNSLANSYIHLNWCLQQITNSSTNQNIDIILKYLIPVSILMGKRPNFTYIAHTYYQSKNLQIPSFIFHYQKIQQAIKLGNYNLFIDCFNEPSIKQELIKNGLYILIGQKSIVLLIRNLIKKVWILLGKPSRISYHQIHIALQLSISSKYQNSGYDMFSFLQLPIQDSTIENLLITLISQTLMKGKLSSNQQSVALAKMNVFPPVDSVYFVLFGNGSESNLNHNDKWMMSSN</sequence>
<gene>
    <name evidence="1" type="primary">THP1</name>
    <name evidence="1" type="ORF">CAAN4_H26896</name>
</gene>